<proteinExistence type="predicted"/>
<organism evidence="3 4">
    <name type="scientific">Ornithinibacter aureus</name>
    <dbReference type="NCBI Taxonomy" id="622664"/>
    <lineage>
        <taxon>Bacteria</taxon>
        <taxon>Bacillati</taxon>
        <taxon>Actinomycetota</taxon>
        <taxon>Actinomycetes</taxon>
        <taxon>Micrococcales</taxon>
        <taxon>Intrasporangiaceae</taxon>
        <taxon>Ornithinibacter</taxon>
    </lineage>
</organism>
<dbReference type="RefSeq" id="WP_159901043.1">
    <property type="nucleotide sequence ID" value="NZ_BAABFX010000019.1"/>
</dbReference>
<gene>
    <name evidence="3" type="ORF">GCM10023153_10000</name>
</gene>
<feature type="transmembrane region" description="Helical" evidence="2">
    <location>
        <begin position="30"/>
        <end position="48"/>
    </location>
</feature>
<feature type="transmembrane region" description="Helical" evidence="2">
    <location>
        <begin position="76"/>
        <end position="97"/>
    </location>
</feature>
<feature type="transmembrane region" description="Helical" evidence="2">
    <location>
        <begin position="109"/>
        <end position="133"/>
    </location>
</feature>
<evidence type="ECO:0000313" key="3">
    <source>
        <dbReference type="EMBL" id="GAA4391694.1"/>
    </source>
</evidence>
<keyword evidence="4" id="KW-1185">Reference proteome</keyword>
<reference evidence="4" key="1">
    <citation type="journal article" date="2019" name="Int. J. Syst. Evol. Microbiol.">
        <title>The Global Catalogue of Microorganisms (GCM) 10K type strain sequencing project: providing services to taxonomists for standard genome sequencing and annotation.</title>
        <authorList>
            <consortium name="The Broad Institute Genomics Platform"/>
            <consortium name="The Broad Institute Genome Sequencing Center for Infectious Disease"/>
            <person name="Wu L."/>
            <person name="Ma J."/>
        </authorList>
    </citation>
    <scope>NUCLEOTIDE SEQUENCE [LARGE SCALE GENOMIC DNA]</scope>
    <source>
        <strain evidence="4">JCM 17738</strain>
    </source>
</reference>
<dbReference type="EMBL" id="BAABFX010000019">
    <property type="protein sequence ID" value="GAA4391694.1"/>
    <property type="molecule type" value="Genomic_DNA"/>
</dbReference>
<name>A0ABP8JJ66_9MICO</name>
<keyword evidence="2" id="KW-0472">Membrane</keyword>
<dbReference type="Proteomes" id="UP001500390">
    <property type="component" value="Unassembled WGS sequence"/>
</dbReference>
<feature type="region of interest" description="Disordered" evidence="1">
    <location>
        <begin position="301"/>
        <end position="322"/>
    </location>
</feature>
<accession>A0ABP8JJ66</accession>
<feature type="region of interest" description="Disordered" evidence="1">
    <location>
        <begin position="250"/>
        <end position="284"/>
    </location>
</feature>
<evidence type="ECO:0000313" key="4">
    <source>
        <dbReference type="Proteomes" id="UP001500390"/>
    </source>
</evidence>
<feature type="compositionally biased region" description="Basic and acidic residues" evidence="1">
    <location>
        <begin position="263"/>
        <end position="276"/>
    </location>
</feature>
<protein>
    <submittedName>
        <fullName evidence="3">Uncharacterized protein</fullName>
    </submittedName>
</protein>
<sequence length="322" mass="34265">MTTPADAATSQPVIQASAPGGRAPDILRRLLAVVAPIPMMAMGTFYLISPFPGDAPLPEQVAVATQDPGRIHLMEWLTVPFMSLLLPAVAAVIWVSYRGAPRLTTAAAVVAGGGLLVGLTNLQGPVFPAALIVEKHIPVDPVVQLEAAIEDHPIMLLAGLSFIIGITFGLLLLGLALWRSHAAPAWAGMSLALGGDEPGPGRVHSPVHAWPRRGRNRVVGRCPRLRRRWRGAMAPRPLALMATLSHRRPLHRGSAAKTVQGRHAAEPRRDDLEHRPTGTAPDPAAVAGRLRRTFHLTPAQHPAAVGLGNEHRAIPPVKKVLP</sequence>
<keyword evidence="2" id="KW-0812">Transmembrane</keyword>
<evidence type="ECO:0000256" key="2">
    <source>
        <dbReference type="SAM" id="Phobius"/>
    </source>
</evidence>
<keyword evidence="2" id="KW-1133">Transmembrane helix</keyword>
<feature type="transmembrane region" description="Helical" evidence="2">
    <location>
        <begin position="153"/>
        <end position="178"/>
    </location>
</feature>
<comment type="caution">
    <text evidence="3">The sequence shown here is derived from an EMBL/GenBank/DDBJ whole genome shotgun (WGS) entry which is preliminary data.</text>
</comment>
<evidence type="ECO:0000256" key="1">
    <source>
        <dbReference type="SAM" id="MobiDB-lite"/>
    </source>
</evidence>